<evidence type="ECO:0000313" key="10">
    <source>
        <dbReference type="Proteomes" id="UP000252707"/>
    </source>
</evidence>
<dbReference type="InterPro" id="IPR013123">
    <property type="entry name" value="SpoU_subst-bd"/>
</dbReference>
<evidence type="ECO:0000313" key="9">
    <source>
        <dbReference type="EMBL" id="RCX26130.1"/>
    </source>
</evidence>
<evidence type="ECO:0000256" key="6">
    <source>
        <dbReference type="HAMAP-Rule" id="MF_01887"/>
    </source>
</evidence>
<dbReference type="NCBIfam" id="TIGR00186">
    <property type="entry name" value="rRNA_methyl_3"/>
    <property type="match status" value="1"/>
</dbReference>
<comment type="catalytic activity">
    <reaction evidence="6">
        <text>guanosine(2251) in 23S rRNA + S-adenosyl-L-methionine = 2'-O-methylguanosine(2251) in 23S rRNA + S-adenosyl-L-homocysteine + H(+)</text>
        <dbReference type="Rhea" id="RHEA:24140"/>
        <dbReference type="Rhea" id="RHEA-COMP:10239"/>
        <dbReference type="Rhea" id="RHEA-COMP:10241"/>
        <dbReference type="ChEBI" id="CHEBI:15378"/>
        <dbReference type="ChEBI" id="CHEBI:57856"/>
        <dbReference type="ChEBI" id="CHEBI:59789"/>
        <dbReference type="ChEBI" id="CHEBI:74269"/>
        <dbReference type="ChEBI" id="CHEBI:74445"/>
        <dbReference type="EC" id="2.1.1.185"/>
    </reaction>
</comment>
<dbReference type="Gene3D" id="3.30.1330.30">
    <property type="match status" value="1"/>
</dbReference>
<keyword evidence="5 6" id="KW-0949">S-adenosyl-L-methionine</keyword>
<evidence type="ECO:0000256" key="5">
    <source>
        <dbReference type="ARBA" id="ARBA00022691"/>
    </source>
</evidence>
<evidence type="ECO:0000256" key="3">
    <source>
        <dbReference type="ARBA" id="ARBA00022603"/>
    </source>
</evidence>
<feature type="binding site" evidence="6">
    <location>
        <position position="253"/>
    </location>
    <ligand>
        <name>S-adenosyl-L-methionine</name>
        <dbReference type="ChEBI" id="CHEBI:59789"/>
    </ligand>
</feature>
<evidence type="ECO:0000256" key="7">
    <source>
        <dbReference type="SAM" id="MobiDB-lite"/>
    </source>
</evidence>
<feature type="binding site" evidence="6">
    <location>
        <position position="244"/>
    </location>
    <ligand>
        <name>S-adenosyl-L-methionine</name>
        <dbReference type="ChEBI" id="CHEBI:59789"/>
    </ligand>
</feature>
<feature type="compositionally biased region" description="Basic and acidic residues" evidence="7">
    <location>
        <begin position="1"/>
        <end position="23"/>
    </location>
</feature>
<gene>
    <name evidence="6" type="primary">rlmB</name>
    <name evidence="9" type="ORF">DFQ59_1113</name>
</gene>
<dbReference type="InterPro" id="IPR029026">
    <property type="entry name" value="tRNA_m1G_MTases_N"/>
</dbReference>
<organism evidence="9 10">
    <name type="scientific">Thioalbus denitrificans</name>
    <dbReference type="NCBI Taxonomy" id="547122"/>
    <lineage>
        <taxon>Bacteria</taxon>
        <taxon>Pseudomonadati</taxon>
        <taxon>Pseudomonadota</taxon>
        <taxon>Gammaproteobacteria</taxon>
        <taxon>Chromatiales</taxon>
        <taxon>Ectothiorhodospiraceae</taxon>
        <taxon>Thioalbus</taxon>
    </lineage>
</organism>
<comment type="function">
    <text evidence="6">Specifically methylates the ribose of guanosine 2251 in 23S rRNA.</text>
</comment>
<keyword evidence="1 6" id="KW-0963">Cytoplasm</keyword>
<reference evidence="9 10" key="1">
    <citation type="submission" date="2018-07" db="EMBL/GenBank/DDBJ databases">
        <title>Genomic Encyclopedia of Type Strains, Phase IV (KMG-IV): sequencing the most valuable type-strain genomes for metagenomic binning, comparative biology and taxonomic classification.</title>
        <authorList>
            <person name="Goeker M."/>
        </authorList>
    </citation>
    <scope>NUCLEOTIDE SEQUENCE [LARGE SCALE GENOMIC DNA]</scope>
    <source>
        <strain evidence="9 10">DSM 26407</strain>
    </source>
</reference>
<dbReference type="SUPFAM" id="SSF75217">
    <property type="entry name" value="alpha/beta knot"/>
    <property type="match status" value="1"/>
</dbReference>
<dbReference type="Pfam" id="PF08032">
    <property type="entry name" value="SpoU_sub_bind"/>
    <property type="match status" value="1"/>
</dbReference>
<dbReference type="EMBL" id="QPJY01000011">
    <property type="protein sequence ID" value="RCX26130.1"/>
    <property type="molecule type" value="Genomic_DNA"/>
</dbReference>
<dbReference type="PANTHER" id="PTHR46429:SF1">
    <property type="entry name" value="23S RRNA (GUANOSINE-2'-O-)-METHYLTRANSFERASE RLMB"/>
    <property type="match status" value="1"/>
</dbReference>
<sequence length="279" mass="29835">MARANEHRRPARGRGRDQARPEGRAVPAGEALVYGLHAVAALLERARDRVHEVILQEGRGDARIQALVERATAAGVAVTRRPRQELDEAWPEWNHQGALARCRESAPLGEQDLAELLQRVEQPLLLVLDGVQDPHNLGACLRTADAAGVTAVVAPRDKAAGLTPVVRKVACGAAETVPFVTVTNLARTLRGLREAGLWVVGTAGEAERDIHHADLTGPLVLILGAEGKGLRRLTRVHCDFLVSIPLRGSVSSLNVSVATGICLFEALRQRDAKGEAGQG</sequence>
<proteinExistence type="inferred from homology"/>
<dbReference type="InterPro" id="IPR029064">
    <property type="entry name" value="Ribosomal_eL30-like_sf"/>
</dbReference>
<evidence type="ECO:0000256" key="1">
    <source>
        <dbReference type="ARBA" id="ARBA00022490"/>
    </source>
</evidence>
<dbReference type="GO" id="GO:0070039">
    <property type="term" value="F:rRNA (guanosine-2'-O-)-methyltransferase activity"/>
    <property type="evidence" value="ECO:0007669"/>
    <property type="project" value="UniProtKB-UniRule"/>
</dbReference>
<keyword evidence="3 6" id="KW-0489">Methyltransferase</keyword>
<name>A0A369BWS6_9GAMM</name>
<feature type="binding site" evidence="6">
    <location>
        <position position="224"/>
    </location>
    <ligand>
        <name>S-adenosyl-L-methionine</name>
        <dbReference type="ChEBI" id="CHEBI:59789"/>
    </ligand>
</feature>
<protein>
    <recommendedName>
        <fullName evidence="6">23S rRNA (guanosine-2'-O-)-methyltransferase RlmB</fullName>
        <ecNumber evidence="6">2.1.1.185</ecNumber>
    </recommendedName>
    <alternativeName>
        <fullName evidence="6">23S rRNA (guanosine2251 2'-O)-methyltransferase</fullName>
    </alternativeName>
    <alternativeName>
        <fullName evidence="6">23S rRNA Gm2251 2'-O-methyltransferase</fullName>
    </alternativeName>
</protein>
<dbReference type="RefSeq" id="WP_114280815.1">
    <property type="nucleotide sequence ID" value="NZ_QPJY01000011.1"/>
</dbReference>
<evidence type="ECO:0000256" key="4">
    <source>
        <dbReference type="ARBA" id="ARBA00022679"/>
    </source>
</evidence>
<dbReference type="InterPro" id="IPR024915">
    <property type="entry name" value="23S_rRNA_MeTrfase_RlmB"/>
</dbReference>
<accession>A0A369BWS6</accession>
<dbReference type="SMART" id="SM00967">
    <property type="entry name" value="SpoU_sub_bind"/>
    <property type="match status" value="1"/>
</dbReference>
<evidence type="ECO:0000256" key="2">
    <source>
        <dbReference type="ARBA" id="ARBA00022552"/>
    </source>
</evidence>
<dbReference type="Gene3D" id="3.40.1280.10">
    <property type="match status" value="1"/>
</dbReference>
<dbReference type="InterPro" id="IPR001537">
    <property type="entry name" value="SpoU_MeTrfase"/>
</dbReference>
<dbReference type="FunFam" id="3.40.1280.10:FF:000008">
    <property type="entry name" value="Group 3 RNA methyltransferase TrmH"/>
    <property type="match status" value="1"/>
</dbReference>
<feature type="domain" description="RNA 2-O ribose methyltransferase substrate binding" evidence="8">
    <location>
        <begin position="32"/>
        <end position="108"/>
    </location>
</feature>
<comment type="subcellular location">
    <subcellularLocation>
        <location evidence="6">Cytoplasm</location>
    </subcellularLocation>
</comment>
<dbReference type="CDD" id="cd18103">
    <property type="entry name" value="SpoU-like_RlmB"/>
    <property type="match status" value="1"/>
</dbReference>
<dbReference type="Pfam" id="PF00588">
    <property type="entry name" value="SpoU_methylase"/>
    <property type="match status" value="1"/>
</dbReference>
<dbReference type="GO" id="GO:0005829">
    <property type="term" value="C:cytosol"/>
    <property type="evidence" value="ECO:0007669"/>
    <property type="project" value="TreeGrafter"/>
</dbReference>
<evidence type="ECO:0000259" key="8">
    <source>
        <dbReference type="SMART" id="SM00967"/>
    </source>
</evidence>
<keyword evidence="10" id="KW-1185">Reference proteome</keyword>
<comment type="caution">
    <text evidence="9">The sequence shown here is derived from an EMBL/GenBank/DDBJ whole genome shotgun (WGS) entry which is preliminary data.</text>
</comment>
<dbReference type="OrthoDB" id="9785673at2"/>
<keyword evidence="2 6" id="KW-0698">rRNA processing</keyword>
<keyword evidence="4 6" id="KW-0808">Transferase</keyword>
<comment type="similarity">
    <text evidence="6">Belongs to the class IV-like SAM-binding methyltransferase superfamily. RNA methyltransferase TrmH family. RlmB subfamily.</text>
</comment>
<dbReference type="PANTHER" id="PTHR46429">
    <property type="entry name" value="23S RRNA (GUANOSINE-2'-O-)-METHYLTRANSFERASE RLMB"/>
    <property type="match status" value="1"/>
</dbReference>
<feature type="region of interest" description="Disordered" evidence="7">
    <location>
        <begin position="1"/>
        <end position="24"/>
    </location>
</feature>
<dbReference type="HAMAP" id="MF_01887">
    <property type="entry name" value="23SrRNA_methyltr_B"/>
    <property type="match status" value="1"/>
</dbReference>
<dbReference type="EC" id="2.1.1.185" evidence="6"/>
<dbReference type="Proteomes" id="UP000252707">
    <property type="component" value="Unassembled WGS sequence"/>
</dbReference>
<dbReference type="InterPro" id="IPR004441">
    <property type="entry name" value="rRNA_MeTrfase_TrmH"/>
</dbReference>
<dbReference type="AlphaFoldDB" id="A0A369BWS6"/>
<dbReference type="GO" id="GO:0003723">
    <property type="term" value="F:RNA binding"/>
    <property type="evidence" value="ECO:0007669"/>
    <property type="project" value="InterPro"/>
</dbReference>
<dbReference type="SUPFAM" id="SSF55315">
    <property type="entry name" value="L30e-like"/>
    <property type="match status" value="1"/>
</dbReference>
<dbReference type="InterPro" id="IPR029028">
    <property type="entry name" value="Alpha/beta_knot_MTases"/>
</dbReference>